<evidence type="ECO:0000256" key="1">
    <source>
        <dbReference type="SAM" id="Phobius"/>
    </source>
</evidence>
<name>A0ABR8E067_9NOSO</name>
<feature type="transmembrane region" description="Helical" evidence="1">
    <location>
        <begin position="6"/>
        <end position="22"/>
    </location>
</feature>
<organism evidence="2 3">
    <name type="scientific">Nostoc flagelliforme FACHB-838</name>
    <dbReference type="NCBI Taxonomy" id="2692904"/>
    <lineage>
        <taxon>Bacteria</taxon>
        <taxon>Bacillati</taxon>
        <taxon>Cyanobacteriota</taxon>
        <taxon>Cyanophyceae</taxon>
        <taxon>Nostocales</taxon>
        <taxon>Nostocaceae</taxon>
        <taxon>Nostoc</taxon>
    </lineage>
</organism>
<sequence length="59" mass="6707">MVSSFLFSVTCLPLLVYAIFRWKKVLPHQRLEAAVCLAIPGMLLDVVTTYFFTQAFPNV</sequence>
<keyword evidence="1" id="KW-1133">Transmembrane helix</keyword>
<reference evidence="2 3" key="1">
    <citation type="journal article" date="2020" name="ISME J.">
        <title>Comparative genomics reveals insights into cyanobacterial evolution and habitat adaptation.</title>
        <authorList>
            <person name="Chen M.Y."/>
            <person name="Teng W.K."/>
            <person name="Zhao L."/>
            <person name="Hu C.X."/>
            <person name="Zhou Y.K."/>
            <person name="Han B.P."/>
            <person name="Song L.R."/>
            <person name="Shu W.S."/>
        </authorList>
    </citation>
    <scope>NUCLEOTIDE SEQUENCE [LARGE SCALE GENOMIC DNA]</scope>
    <source>
        <strain evidence="2 3">FACHB-838</strain>
    </source>
</reference>
<dbReference type="EMBL" id="JACJSI010000221">
    <property type="protein sequence ID" value="MBD2534996.1"/>
    <property type="molecule type" value="Genomic_DNA"/>
</dbReference>
<gene>
    <name evidence="2" type="ORF">H6G97_38455</name>
</gene>
<proteinExistence type="predicted"/>
<dbReference type="Proteomes" id="UP000623440">
    <property type="component" value="Unassembled WGS sequence"/>
</dbReference>
<accession>A0ABR8E067</accession>
<keyword evidence="1" id="KW-0472">Membrane</keyword>
<dbReference type="InterPro" id="IPR020509">
    <property type="entry name" value="Uncharacterised_YnzE"/>
</dbReference>
<feature type="transmembrane region" description="Helical" evidence="1">
    <location>
        <begin position="34"/>
        <end position="53"/>
    </location>
</feature>
<evidence type="ECO:0000313" key="2">
    <source>
        <dbReference type="EMBL" id="MBD2534996.1"/>
    </source>
</evidence>
<evidence type="ECO:0000313" key="3">
    <source>
        <dbReference type="Proteomes" id="UP000623440"/>
    </source>
</evidence>
<dbReference type="Pfam" id="PF17329">
    <property type="entry name" value="DUF5367"/>
    <property type="match status" value="1"/>
</dbReference>
<keyword evidence="1" id="KW-0812">Transmembrane</keyword>
<comment type="caution">
    <text evidence="2">The sequence shown here is derived from an EMBL/GenBank/DDBJ whole genome shotgun (WGS) entry which is preliminary data.</text>
</comment>
<keyword evidence="3" id="KW-1185">Reference proteome</keyword>
<protein>
    <submittedName>
        <fullName evidence="2">DUF5367 family protein</fullName>
    </submittedName>
</protein>